<sequence length="221" mass="25649">MRSAEETLELLLQGMDKRRQYIRRKLRRIEKHGTKPRRGGGNELNRLKYSVCLRTYATAANTQIIYITRRMTRTMTNPMTPERIEEIKRDAQEEAITIYRNCTPNITNIELLGLLATLEESQQQKVELWECEDCGFAFPAMYEDDTPEGGHSCPVCAETRLEKELVEAQQTIARQHEQIKTQDKIITGHSRIIARYHDALFKISQDTTDERTAAFAWSVLE</sequence>
<gene>
    <name evidence="1" type="ORF">BSK47_29545</name>
</gene>
<dbReference type="Proteomes" id="UP000187323">
    <property type="component" value="Unassembled WGS sequence"/>
</dbReference>
<accession>A0AB36J3J1</accession>
<comment type="caution">
    <text evidence="1">The sequence shown here is derived from an EMBL/GenBank/DDBJ whole genome shotgun (WGS) entry which is preliminary data.</text>
</comment>
<protein>
    <recommendedName>
        <fullName evidence="3">Rubredoxin-like domain-containing protein</fullName>
    </recommendedName>
</protein>
<proteinExistence type="predicted"/>
<dbReference type="EMBL" id="MPTO01000042">
    <property type="protein sequence ID" value="OME11054.1"/>
    <property type="molecule type" value="Genomic_DNA"/>
</dbReference>
<evidence type="ECO:0008006" key="3">
    <source>
        <dbReference type="Google" id="ProtNLM"/>
    </source>
</evidence>
<reference evidence="1 2" key="1">
    <citation type="submission" date="2016-10" db="EMBL/GenBank/DDBJ databases">
        <title>Paenibacillus species isolates.</title>
        <authorList>
            <person name="Beno S.M."/>
        </authorList>
    </citation>
    <scope>NUCLEOTIDE SEQUENCE [LARGE SCALE GENOMIC DNA]</scope>
    <source>
        <strain evidence="1 2">FSL H7-0918</strain>
    </source>
</reference>
<name>A0AB36J3J1_9BACL</name>
<dbReference type="AlphaFoldDB" id="A0AB36J3J1"/>
<organism evidence="1 2">
    <name type="scientific">Paenibacillus odorifer</name>
    <dbReference type="NCBI Taxonomy" id="189426"/>
    <lineage>
        <taxon>Bacteria</taxon>
        <taxon>Bacillati</taxon>
        <taxon>Bacillota</taxon>
        <taxon>Bacilli</taxon>
        <taxon>Bacillales</taxon>
        <taxon>Paenibacillaceae</taxon>
        <taxon>Paenibacillus</taxon>
    </lineage>
</organism>
<evidence type="ECO:0000313" key="2">
    <source>
        <dbReference type="Proteomes" id="UP000187323"/>
    </source>
</evidence>
<evidence type="ECO:0000313" key="1">
    <source>
        <dbReference type="EMBL" id="OME11054.1"/>
    </source>
</evidence>